<comment type="caution">
    <text evidence="2">The sequence shown here is derived from an EMBL/GenBank/DDBJ whole genome shotgun (WGS) entry which is preliminary data.</text>
</comment>
<protein>
    <recommendedName>
        <fullName evidence="4">RRM domain-containing protein</fullName>
    </recommendedName>
</protein>
<feature type="compositionally biased region" description="Basic and acidic residues" evidence="1">
    <location>
        <begin position="249"/>
        <end position="262"/>
    </location>
</feature>
<evidence type="ECO:0000256" key="1">
    <source>
        <dbReference type="SAM" id="MobiDB-lite"/>
    </source>
</evidence>
<reference evidence="2" key="1">
    <citation type="journal article" date="2020" name="Stud. Mycol.">
        <title>101 Dothideomycetes genomes: a test case for predicting lifestyles and emergence of pathogens.</title>
        <authorList>
            <person name="Haridas S."/>
            <person name="Albert R."/>
            <person name="Binder M."/>
            <person name="Bloem J."/>
            <person name="Labutti K."/>
            <person name="Salamov A."/>
            <person name="Andreopoulos B."/>
            <person name="Baker S."/>
            <person name="Barry K."/>
            <person name="Bills G."/>
            <person name="Bluhm B."/>
            <person name="Cannon C."/>
            <person name="Castanera R."/>
            <person name="Culley D."/>
            <person name="Daum C."/>
            <person name="Ezra D."/>
            <person name="Gonzalez J."/>
            <person name="Henrissat B."/>
            <person name="Kuo A."/>
            <person name="Liang C."/>
            <person name="Lipzen A."/>
            <person name="Lutzoni F."/>
            <person name="Magnuson J."/>
            <person name="Mondo S."/>
            <person name="Nolan M."/>
            <person name="Ohm R."/>
            <person name="Pangilinan J."/>
            <person name="Park H.-J."/>
            <person name="Ramirez L."/>
            <person name="Alfaro M."/>
            <person name="Sun H."/>
            <person name="Tritt A."/>
            <person name="Yoshinaga Y."/>
            <person name="Zwiers L.-H."/>
            <person name="Turgeon B."/>
            <person name="Goodwin S."/>
            <person name="Spatafora J."/>
            <person name="Crous P."/>
            <person name="Grigoriev I."/>
        </authorList>
    </citation>
    <scope>NUCLEOTIDE SEQUENCE</scope>
    <source>
        <strain evidence="2">CBS 110217</strain>
    </source>
</reference>
<sequence length="270" mass="30896">MSVRRATTQLLPARSVHLRIVPRPANLSESREIFRVLQRFGEISVFKYLRYEYHNPADNIALAIFRDSTAAQKALDASPIRFALEKVIQRPNDQESEQEDEDDDTEAPSKQPPKDGIDEILRPSSLLTRTGPTTPVHTDPPTTASPTLPFDPPSPSPHAPKPYTRTKWFQVTVDRSRVVHQDFVERQPFWKQFHPTKSLAQEDLVKKVPHVGLSDVSKRPPNAHRTPNKVLRQMSEYVERVMPSLRGLVEGREGEKEFERRKGSGRKPQF</sequence>
<organism evidence="2 3">
    <name type="scientific">Setomelanomma holmii</name>
    <dbReference type="NCBI Taxonomy" id="210430"/>
    <lineage>
        <taxon>Eukaryota</taxon>
        <taxon>Fungi</taxon>
        <taxon>Dikarya</taxon>
        <taxon>Ascomycota</taxon>
        <taxon>Pezizomycotina</taxon>
        <taxon>Dothideomycetes</taxon>
        <taxon>Pleosporomycetidae</taxon>
        <taxon>Pleosporales</taxon>
        <taxon>Pleosporineae</taxon>
        <taxon>Phaeosphaeriaceae</taxon>
        <taxon>Setomelanomma</taxon>
    </lineage>
</organism>
<keyword evidence="3" id="KW-1185">Reference proteome</keyword>
<feature type="compositionally biased region" description="Basic and acidic residues" evidence="1">
    <location>
        <begin position="112"/>
        <end position="121"/>
    </location>
</feature>
<feature type="compositionally biased region" description="Acidic residues" evidence="1">
    <location>
        <begin position="94"/>
        <end position="106"/>
    </location>
</feature>
<evidence type="ECO:0000313" key="3">
    <source>
        <dbReference type="Proteomes" id="UP000799777"/>
    </source>
</evidence>
<dbReference type="CDD" id="cd00590">
    <property type="entry name" value="RRM_SF"/>
    <property type="match status" value="1"/>
</dbReference>
<dbReference type="AlphaFoldDB" id="A0A9P4HDC2"/>
<feature type="region of interest" description="Disordered" evidence="1">
    <location>
        <begin position="249"/>
        <end position="270"/>
    </location>
</feature>
<dbReference type="Proteomes" id="UP000799777">
    <property type="component" value="Unassembled WGS sequence"/>
</dbReference>
<evidence type="ECO:0008006" key="4">
    <source>
        <dbReference type="Google" id="ProtNLM"/>
    </source>
</evidence>
<dbReference type="EMBL" id="ML978169">
    <property type="protein sequence ID" value="KAF2032981.1"/>
    <property type="molecule type" value="Genomic_DNA"/>
</dbReference>
<feature type="compositionally biased region" description="Pro residues" evidence="1">
    <location>
        <begin position="149"/>
        <end position="160"/>
    </location>
</feature>
<proteinExistence type="predicted"/>
<dbReference type="OrthoDB" id="5367448at2759"/>
<gene>
    <name evidence="2" type="ORF">EK21DRAFT_109436</name>
</gene>
<evidence type="ECO:0000313" key="2">
    <source>
        <dbReference type="EMBL" id="KAF2032981.1"/>
    </source>
</evidence>
<feature type="compositionally biased region" description="Low complexity" evidence="1">
    <location>
        <begin position="130"/>
        <end position="148"/>
    </location>
</feature>
<accession>A0A9P4HDC2</accession>
<feature type="region of interest" description="Disordered" evidence="1">
    <location>
        <begin position="89"/>
        <end position="163"/>
    </location>
</feature>
<name>A0A9P4HDC2_9PLEO</name>